<dbReference type="Gene3D" id="3.30.1490.150">
    <property type="entry name" value="Hypothetical protein ph0010, domain 2"/>
    <property type="match status" value="1"/>
</dbReference>
<dbReference type="InterPro" id="IPR013785">
    <property type="entry name" value="Aldolase_TIM"/>
</dbReference>
<comment type="cofactor">
    <cofactor evidence="1">
        <name>[4Fe-4S] cluster</name>
        <dbReference type="ChEBI" id="CHEBI:49883"/>
    </cofactor>
</comment>
<sequence length="1059" mass="116589">MADKTLPILTPTADQSDLDQGLYPARWWHTEGEKIICDLCPRACALSENDRGFCFVRQNIGGEMALTTFGRSTGFCVDPIEKKPLNHFYPGSSVLSFGTAGCNLGCKFCQNWDISKSREIERLSARALPDEIAEVAAQLGCQSVAFTYNDPIIWSEYAIETSKACHARGIKTVAVTAGYITEQARADFFEHIDAANIDLKAFTEEFYYRITLSHLQPVLDTLKWLKQETDVWFEITNLVIPEANDNDSEFQQMCDWILNEIGPDVPLHFSAFHPDFRMRDRGGTPPETLVRAREIAIAAGLKYVYTGNVNDVARQSTYCPECQQTLIERNWYQLGKYALQSNHCGYCDAEIAGHFSDKPGNWGQKRLPVDIQAALKNSTLSRSSNSVPQKGPSTMQTNQTPQVMELSTDQEQALLQQAAAIVAGTASRNRPVEVPLGDLQNRTVSGAFVSLKRQGQLRSCCGSFGQPLPLAQALQQAAVRAAKDDPRFPPISPSELAHLDLEVWLLSGLETVPEQGADRVAAVIVGQHGLQIRADGHSGLLLPGVPLDHGWDAEEFLNQTCIKAGLPPTAWKDPGTTLLRFQGISSAARFAELVDLSTEEQAQAILGPREFAQYLQYIQSTVDALLKGQVPSYYCDAVSDTNLQGVALLLTRTDTEEELILSKWTLKQTFPMQSTVFSLCQQLAQIIARLNLKSGEFQIKLVLASDPAMHGTLSQNDLQEFVFQQRSLLLIDGQKSAWCYDRDQDASSLLEQAQQALCSAQPETAQVLSLAVQTITSRFQIVNRPRAELGTEIRPAGVAGTFYPADPARMTAQLDDLFTETVEAQSWAAAMVPHAGWKYSGKIAASVLKRIQFPSTIIVIGPKHTREGVDWAVTPHQVWQLPNGNLDSDRGLAQQLVEQIPGLELDAAAHRSEHAIEVELPLIQRLAPQSKVVGIVIGSGNLPRCEEFAEGLARVIQGMAEPPLLLISSDMNHFATDTENRRLDELALEKMRSLDPDGLLETVREHHISMCGVLPAVMVMKTLRKLGKLNQIEQVGYATSGEVTGDSSRVVGYAGLLIN</sequence>
<dbReference type="Pfam" id="PF01871">
    <property type="entry name" value="AMMECR1"/>
    <property type="match status" value="1"/>
</dbReference>
<dbReference type="NCBIfam" id="TIGR00296">
    <property type="entry name" value="TIGR00296 family protein"/>
    <property type="match status" value="1"/>
</dbReference>
<dbReference type="InterPro" id="IPR023473">
    <property type="entry name" value="AMMECR1"/>
</dbReference>
<dbReference type="Pfam" id="PF04055">
    <property type="entry name" value="Radical_SAM"/>
    <property type="match status" value="1"/>
</dbReference>
<keyword evidence="12" id="KW-1185">Reference proteome</keyword>
<evidence type="ECO:0000256" key="1">
    <source>
        <dbReference type="ARBA" id="ARBA00001966"/>
    </source>
</evidence>
<dbReference type="InterPro" id="IPR027485">
    <property type="entry name" value="AMMECR1_N"/>
</dbReference>
<protein>
    <recommendedName>
        <fullName evidence="7">MEMO1 family protein Pan161_27020</fullName>
    </recommendedName>
</protein>
<dbReference type="RefSeq" id="WP_145227610.1">
    <property type="nucleotide sequence ID" value="NZ_CP036343.1"/>
</dbReference>
<dbReference type="NCBIfam" id="TIGR04335">
    <property type="entry name" value="AmmeMemoSam_A"/>
    <property type="match status" value="1"/>
</dbReference>
<dbReference type="GO" id="GO:0003824">
    <property type="term" value="F:catalytic activity"/>
    <property type="evidence" value="ECO:0007669"/>
    <property type="project" value="InterPro"/>
</dbReference>
<dbReference type="CDD" id="cd07361">
    <property type="entry name" value="MEMO_like"/>
    <property type="match status" value="1"/>
</dbReference>
<dbReference type="InterPro" id="IPR036071">
    <property type="entry name" value="AMMECR1_dom_sf"/>
</dbReference>
<dbReference type="InterPro" id="IPR002733">
    <property type="entry name" value="AMMECR1_domain"/>
</dbReference>
<dbReference type="InterPro" id="IPR007197">
    <property type="entry name" value="rSAM"/>
</dbReference>
<evidence type="ECO:0000256" key="8">
    <source>
        <dbReference type="SAM" id="MobiDB-lite"/>
    </source>
</evidence>
<feature type="domain" description="Radical SAM core" evidence="10">
    <location>
        <begin position="87"/>
        <end position="308"/>
    </location>
</feature>
<dbReference type="SUPFAM" id="SSF102114">
    <property type="entry name" value="Radical SAM enzymes"/>
    <property type="match status" value="1"/>
</dbReference>
<feature type="domain" description="AMMECR1" evidence="9">
    <location>
        <begin position="401"/>
        <end position="597"/>
    </location>
</feature>
<dbReference type="Gene3D" id="3.40.830.10">
    <property type="entry name" value="LigB-like"/>
    <property type="match status" value="1"/>
</dbReference>
<feature type="region of interest" description="Disordered" evidence="8">
    <location>
        <begin position="379"/>
        <end position="398"/>
    </location>
</feature>
<dbReference type="NCBIfam" id="TIGR04336">
    <property type="entry name" value="AmmeMemoSam_B"/>
    <property type="match status" value="1"/>
</dbReference>
<dbReference type="InterPro" id="IPR002737">
    <property type="entry name" value="MEMO1_fam"/>
</dbReference>
<dbReference type="InterPro" id="IPR034457">
    <property type="entry name" value="Organic_radical-activating"/>
</dbReference>
<evidence type="ECO:0000256" key="2">
    <source>
        <dbReference type="ARBA" id="ARBA00022485"/>
    </source>
</evidence>
<evidence type="ECO:0000256" key="7">
    <source>
        <dbReference type="HAMAP-Rule" id="MF_00055"/>
    </source>
</evidence>
<dbReference type="SFLD" id="SFLDS00029">
    <property type="entry name" value="Radical_SAM"/>
    <property type="match status" value="1"/>
</dbReference>
<gene>
    <name evidence="11" type="ORF">Pan161_27020</name>
</gene>
<dbReference type="PANTHER" id="PTHR30352">
    <property type="entry name" value="PYRUVATE FORMATE-LYASE-ACTIVATING ENZYME"/>
    <property type="match status" value="1"/>
</dbReference>
<dbReference type="Gene3D" id="3.20.20.70">
    <property type="entry name" value="Aldolase class I"/>
    <property type="match status" value="1"/>
</dbReference>
<evidence type="ECO:0000256" key="5">
    <source>
        <dbReference type="ARBA" id="ARBA00023004"/>
    </source>
</evidence>
<evidence type="ECO:0000313" key="11">
    <source>
        <dbReference type="EMBL" id="QDT91048.1"/>
    </source>
</evidence>
<evidence type="ECO:0000313" key="12">
    <source>
        <dbReference type="Proteomes" id="UP000316855"/>
    </source>
</evidence>
<organism evidence="11 12">
    <name type="scientific">Gimesia algae</name>
    <dbReference type="NCBI Taxonomy" id="2527971"/>
    <lineage>
        <taxon>Bacteria</taxon>
        <taxon>Pseudomonadati</taxon>
        <taxon>Planctomycetota</taxon>
        <taxon>Planctomycetia</taxon>
        <taxon>Planctomycetales</taxon>
        <taxon>Planctomycetaceae</taxon>
        <taxon>Gimesia</taxon>
    </lineage>
</organism>
<dbReference type="InterPro" id="IPR058240">
    <property type="entry name" value="rSAM_sf"/>
</dbReference>
<dbReference type="SFLD" id="SFLDG01101">
    <property type="entry name" value="Uncharacterised_Radical_SAM_Su"/>
    <property type="match status" value="1"/>
</dbReference>
<dbReference type="HAMAP" id="MF_00055">
    <property type="entry name" value="MEMO1"/>
    <property type="match status" value="1"/>
</dbReference>
<proteinExistence type="inferred from homology"/>
<dbReference type="NCBIfam" id="TIGR04337">
    <property type="entry name" value="AmmeMemoSam_rS"/>
    <property type="match status" value="1"/>
</dbReference>
<keyword evidence="6" id="KW-0411">Iron-sulfur</keyword>
<keyword evidence="2" id="KW-0004">4Fe-4S</keyword>
<comment type="similarity">
    <text evidence="7">Belongs to the MEMO1 family.</text>
</comment>
<keyword evidence="5" id="KW-0408">Iron</keyword>
<evidence type="ECO:0000259" key="10">
    <source>
        <dbReference type="PROSITE" id="PS51918"/>
    </source>
</evidence>
<keyword evidence="3" id="KW-0949">S-adenosyl-L-methionine</keyword>
<dbReference type="Proteomes" id="UP000316855">
    <property type="component" value="Chromosome"/>
</dbReference>
<dbReference type="PROSITE" id="PS51112">
    <property type="entry name" value="AMMECR1"/>
    <property type="match status" value="1"/>
</dbReference>
<dbReference type="CDD" id="cd01335">
    <property type="entry name" value="Radical_SAM"/>
    <property type="match status" value="1"/>
</dbReference>
<dbReference type="InterPro" id="IPR027596">
    <property type="entry name" value="AmmeMemoSam_rS"/>
</dbReference>
<dbReference type="Gene3D" id="3.30.700.20">
    <property type="entry name" value="Hypothetical protein ph0010, domain 1"/>
    <property type="match status" value="1"/>
</dbReference>
<dbReference type="SUPFAM" id="SSF143447">
    <property type="entry name" value="AMMECR1-like"/>
    <property type="match status" value="1"/>
</dbReference>
<dbReference type="PROSITE" id="PS51918">
    <property type="entry name" value="RADICAL_SAM"/>
    <property type="match status" value="1"/>
</dbReference>
<keyword evidence="4" id="KW-0479">Metal-binding</keyword>
<dbReference type="GO" id="GO:0051539">
    <property type="term" value="F:4 iron, 4 sulfur cluster binding"/>
    <property type="evidence" value="ECO:0007669"/>
    <property type="project" value="UniProtKB-KW"/>
</dbReference>
<evidence type="ECO:0000256" key="4">
    <source>
        <dbReference type="ARBA" id="ARBA00022723"/>
    </source>
</evidence>
<dbReference type="OrthoDB" id="9778883at2"/>
<dbReference type="PANTHER" id="PTHR30352:SF5">
    <property type="entry name" value="PYRUVATE FORMATE-LYASE 1-ACTIVATING ENZYME"/>
    <property type="match status" value="1"/>
</dbReference>
<accession>A0A517VDG4</accession>
<reference evidence="11 12" key="1">
    <citation type="submission" date="2019-02" db="EMBL/GenBank/DDBJ databases">
        <title>Deep-cultivation of Planctomycetes and their phenomic and genomic characterization uncovers novel biology.</title>
        <authorList>
            <person name="Wiegand S."/>
            <person name="Jogler M."/>
            <person name="Boedeker C."/>
            <person name="Pinto D."/>
            <person name="Vollmers J."/>
            <person name="Rivas-Marin E."/>
            <person name="Kohn T."/>
            <person name="Peeters S.H."/>
            <person name="Heuer A."/>
            <person name="Rast P."/>
            <person name="Oberbeckmann S."/>
            <person name="Bunk B."/>
            <person name="Jeske O."/>
            <person name="Meyerdierks A."/>
            <person name="Storesund J.E."/>
            <person name="Kallscheuer N."/>
            <person name="Luecker S."/>
            <person name="Lage O.M."/>
            <person name="Pohl T."/>
            <person name="Merkel B.J."/>
            <person name="Hornburger P."/>
            <person name="Mueller R.-W."/>
            <person name="Bruemmer F."/>
            <person name="Labrenz M."/>
            <person name="Spormann A.M."/>
            <person name="Op den Camp H."/>
            <person name="Overmann J."/>
            <person name="Amann R."/>
            <person name="Jetten M.S.M."/>
            <person name="Mascher T."/>
            <person name="Medema M.H."/>
            <person name="Devos D.P."/>
            <person name="Kaster A.-K."/>
            <person name="Ovreas L."/>
            <person name="Rohde M."/>
            <person name="Galperin M.Y."/>
            <person name="Jogler C."/>
        </authorList>
    </citation>
    <scope>NUCLEOTIDE SEQUENCE [LARGE SCALE GENOMIC DNA]</scope>
    <source>
        <strain evidence="11 12">Pan161</strain>
    </source>
</reference>
<dbReference type="EMBL" id="CP036343">
    <property type="protein sequence ID" value="QDT91048.1"/>
    <property type="molecule type" value="Genomic_DNA"/>
</dbReference>
<evidence type="ECO:0000256" key="3">
    <source>
        <dbReference type="ARBA" id="ARBA00022691"/>
    </source>
</evidence>
<evidence type="ECO:0000259" key="9">
    <source>
        <dbReference type="PROSITE" id="PS51112"/>
    </source>
</evidence>
<name>A0A517VDG4_9PLAN</name>
<dbReference type="AlphaFoldDB" id="A0A517VDG4"/>
<evidence type="ECO:0000256" key="6">
    <source>
        <dbReference type="ARBA" id="ARBA00023014"/>
    </source>
</evidence>
<dbReference type="GO" id="GO:0046872">
    <property type="term" value="F:metal ion binding"/>
    <property type="evidence" value="ECO:0007669"/>
    <property type="project" value="UniProtKB-KW"/>
</dbReference>
<dbReference type="KEGG" id="gax:Pan161_27020"/>
<dbReference type="Pfam" id="PF01875">
    <property type="entry name" value="Memo"/>
    <property type="match status" value="1"/>
</dbReference>
<dbReference type="SUPFAM" id="SSF53213">
    <property type="entry name" value="LigB-like"/>
    <property type="match status" value="1"/>
</dbReference>
<dbReference type="InterPro" id="IPR027623">
    <property type="entry name" value="AmmeMemoSam_A"/>
</dbReference>